<evidence type="ECO:0000256" key="1">
    <source>
        <dbReference type="SAM" id="Phobius"/>
    </source>
</evidence>
<dbReference type="CDD" id="cd04196">
    <property type="entry name" value="GT_2_like_d"/>
    <property type="match status" value="1"/>
</dbReference>
<dbReference type="PANTHER" id="PTHR22916">
    <property type="entry name" value="GLYCOSYLTRANSFERASE"/>
    <property type="match status" value="1"/>
</dbReference>
<proteinExistence type="predicted"/>
<dbReference type="InterPro" id="IPR001173">
    <property type="entry name" value="Glyco_trans_2-like"/>
</dbReference>
<dbReference type="Pfam" id="PF00535">
    <property type="entry name" value="Glycos_transf_2"/>
    <property type="match status" value="1"/>
</dbReference>
<accession>A0A8J2XU40</accession>
<reference evidence="3" key="1">
    <citation type="journal article" date="2014" name="Int. J. Syst. Evol. Microbiol.">
        <title>Complete genome sequence of Corynebacterium casei LMG S-19264T (=DSM 44701T), isolated from a smear-ripened cheese.</title>
        <authorList>
            <consortium name="US DOE Joint Genome Institute (JGI-PGF)"/>
            <person name="Walter F."/>
            <person name="Albersmeier A."/>
            <person name="Kalinowski J."/>
            <person name="Ruckert C."/>
        </authorList>
    </citation>
    <scope>NUCLEOTIDE SEQUENCE</scope>
    <source>
        <strain evidence="3">CGMCC 1.15448</strain>
    </source>
</reference>
<dbReference type="PANTHER" id="PTHR22916:SF3">
    <property type="entry name" value="UDP-GLCNAC:BETAGAL BETA-1,3-N-ACETYLGLUCOSAMINYLTRANSFERASE-LIKE PROTEIN 1"/>
    <property type="match status" value="1"/>
</dbReference>
<reference evidence="3" key="2">
    <citation type="submission" date="2020-09" db="EMBL/GenBank/DDBJ databases">
        <authorList>
            <person name="Sun Q."/>
            <person name="Zhou Y."/>
        </authorList>
    </citation>
    <scope>NUCLEOTIDE SEQUENCE</scope>
    <source>
        <strain evidence="3">CGMCC 1.15448</strain>
    </source>
</reference>
<dbReference type="Proteomes" id="UP000607559">
    <property type="component" value="Unassembled WGS sequence"/>
</dbReference>
<protein>
    <recommendedName>
        <fullName evidence="2">Glycosyltransferase 2-like domain-containing protein</fullName>
    </recommendedName>
</protein>
<keyword evidence="4" id="KW-1185">Reference proteome</keyword>
<keyword evidence="1" id="KW-1133">Transmembrane helix</keyword>
<dbReference type="Gene3D" id="3.90.550.10">
    <property type="entry name" value="Spore Coat Polysaccharide Biosynthesis Protein SpsA, Chain A"/>
    <property type="match status" value="1"/>
</dbReference>
<dbReference type="RefSeq" id="WP_188934050.1">
    <property type="nucleotide sequence ID" value="NZ_BMJC01000004.1"/>
</dbReference>
<dbReference type="SUPFAM" id="SSF53448">
    <property type="entry name" value="Nucleotide-diphospho-sugar transferases"/>
    <property type="match status" value="1"/>
</dbReference>
<evidence type="ECO:0000313" key="3">
    <source>
        <dbReference type="EMBL" id="GGB08530.1"/>
    </source>
</evidence>
<dbReference type="GO" id="GO:0016758">
    <property type="term" value="F:hexosyltransferase activity"/>
    <property type="evidence" value="ECO:0007669"/>
    <property type="project" value="UniProtKB-ARBA"/>
</dbReference>
<keyword evidence="1" id="KW-0812">Transmembrane</keyword>
<sequence>MTVSIALCTYNGERYLRQQLDSFLEQTILPGEIVVCDDGSTDATLTIVHEYAAAHPGIDWQIHRNSHTLRAPANFEKAIGLCTKEVIFLSDQDDIWEKEKIQRLVHYLETEKSCEAVFTNARLIDEKGVPMPGTLLDNTFFSAGLRKNFDKERLFYWSILLGNIITGATMAIKRTALPRILPFRLQLHRRLWHDGYIGFRLMAAGSMGYLDEPLIRYRIHAAQQVGLAGEKDPFEDSIVYGEEHFPELSKAAYFTRYLSAYQFMKRLQLHCSFAWPVDQTIERDYRQRRHDYLRSMSWPARKGRLLKWWLLRINDVSLKDLFTQ</sequence>
<keyword evidence="1" id="KW-0472">Membrane</keyword>
<comment type="caution">
    <text evidence="3">The sequence shown here is derived from an EMBL/GenBank/DDBJ whole genome shotgun (WGS) entry which is preliminary data.</text>
</comment>
<dbReference type="EMBL" id="BMJC01000004">
    <property type="protein sequence ID" value="GGB08530.1"/>
    <property type="molecule type" value="Genomic_DNA"/>
</dbReference>
<name>A0A8J2XU40_9BACT</name>
<feature type="domain" description="Glycosyltransferase 2-like" evidence="2">
    <location>
        <begin position="4"/>
        <end position="125"/>
    </location>
</feature>
<organism evidence="3 4">
    <name type="scientific">Puia dinghuensis</name>
    <dbReference type="NCBI Taxonomy" id="1792502"/>
    <lineage>
        <taxon>Bacteria</taxon>
        <taxon>Pseudomonadati</taxon>
        <taxon>Bacteroidota</taxon>
        <taxon>Chitinophagia</taxon>
        <taxon>Chitinophagales</taxon>
        <taxon>Chitinophagaceae</taxon>
        <taxon>Puia</taxon>
    </lineage>
</organism>
<evidence type="ECO:0000313" key="4">
    <source>
        <dbReference type="Proteomes" id="UP000607559"/>
    </source>
</evidence>
<evidence type="ECO:0000259" key="2">
    <source>
        <dbReference type="Pfam" id="PF00535"/>
    </source>
</evidence>
<gene>
    <name evidence="3" type="ORF">GCM10011511_35010</name>
</gene>
<feature type="transmembrane region" description="Helical" evidence="1">
    <location>
        <begin position="154"/>
        <end position="172"/>
    </location>
</feature>
<dbReference type="InterPro" id="IPR029044">
    <property type="entry name" value="Nucleotide-diphossugar_trans"/>
</dbReference>
<dbReference type="AlphaFoldDB" id="A0A8J2XU40"/>